<gene>
    <name evidence="1" type="ORF">GCWU000321_01556</name>
</gene>
<comment type="caution">
    <text evidence="1">The sequence shown here is derived from an EMBL/GenBank/DDBJ whole genome shotgun (WGS) entry which is preliminary data.</text>
</comment>
<reference evidence="1" key="1">
    <citation type="submission" date="2009-09" db="EMBL/GenBank/DDBJ databases">
        <authorList>
            <person name="Weinstock G."/>
            <person name="Sodergren E."/>
            <person name="Clifton S."/>
            <person name="Fulton L."/>
            <person name="Fulton B."/>
            <person name="Courtney L."/>
            <person name="Fronick C."/>
            <person name="Harrison M."/>
            <person name="Strong C."/>
            <person name="Farmer C."/>
            <person name="Delahaunty K."/>
            <person name="Markovic C."/>
            <person name="Hall O."/>
            <person name="Minx P."/>
            <person name="Tomlinson C."/>
            <person name="Mitreva M."/>
            <person name="Nelson J."/>
            <person name="Hou S."/>
            <person name="Wollam A."/>
            <person name="Pepin K.H."/>
            <person name="Johnson M."/>
            <person name="Bhonagiri V."/>
            <person name="Nash W.E."/>
            <person name="Warren W."/>
            <person name="Chinwalla A."/>
            <person name="Mardis E.R."/>
            <person name="Wilson R.K."/>
        </authorList>
    </citation>
    <scope>NUCLEOTIDE SEQUENCE [LARGE SCALE GENOMIC DNA]</scope>
    <source>
        <strain evidence="1">DSM 15470</strain>
    </source>
</reference>
<dbReference type="AlphaFoldDB" id="C9LPS6"/>
<dbReference type="HOGENOM" id="CLU_2492846_0_0_9"/>
<name>C9LPS6_9FIRM</name>
<accession>C9LPS6</accession>
<evidence type="ECO:0000313" key="2">
    <source>
        <dbReference type="Proteomes" id="UP000004736"/>
    </source>
</evidence>
<keyword evidence="2" id="KW-1185">Reference proteome</keyword>
<dbReference type="Proteomes" id="UP000004736">
    <property type="component" value="Unassembled WGS sequence"/>
</dbReference>
<protein>
    <submittedName>
        <fullName evidence="1">Uncharacterized protein</fullName>
    </submittedName>
</protein>
<organism evidence="1 2">
    <name type="scientific">Dialister invisus DSM 15470</name>
    <dbReference type="NCBI Taxonomy" id="592028"/>
    <lineage>
        <taxon>Bacteria</taxon>
        <taxon>Bacillati</taxon>
        <taxon>Bacillota</taxon>
        <taxon>Negativicutes</taxon>
        <taxon>Veillonellales</taxon>
        <taxon>Veillonellaceae</taxon>
        <taxon>Dialister</taxon>
    </lineage>
</organism>
<evidence type="ECO:0000313" key="1">
    <source>
        <dbReference type="EMBL" id="EEW97562.1"/>
    </source>
</evidence>
<proteinExistence type="predicted"/>
<sequence>MTLIIKEDNLLGRIKFRAFLANSAPPVIVSPIDKAISKTDVDYWLVQADVILAKNVKLHGEYAFDVDAKDGSDYDNLATVSLNYVF</sequence>
<dbReference type="EMBL" id="ACIM02000001">
    <property type="protein sequence ID" value="EEW97562.1"/>
    <property type="molecule type" value="Genomic_DNA"/>
</dbReference>